<dbReference type="Proteomes" id="UP001174936">
    <property type="component" value="Unassembled WGS sequence"/>
</dbReference>
<keyword evidence="2" id="KW-1185">Reference proteome</keyword>
<name>A0AA40CQ68_9PEZI</name>
<evidence type="ECO:0008006" key="3">
    <source>
        <dbReference type="Google" id="ProtNLM"/>
    </source>
</evidence>
<proteinExistence type="predicted"/>
<sequence length="632" mass="71303">MEPCTSSLHFMTHPLTAFREIDVVSSKAISWELSSLNPKNRVDKIRPESSWRIDGVDVDGTRFHVVPSFAVSRPPMRIDLLIPDHENHPGALRTTLQTASPMTFRGKRRLEALDFCRYLASSLQSWSESIRDFETVYWDLPFGSSIVLSQLGTTQEAQNLCIDFSLNYKVEQQLLSVAALQDLWGFDRSSWPMVLDISQLHLVRQPHDAISLVTIDGCGEGELMVFKSLTQDIRFLYHELRILLSMPPHPNIIGRPKYIVTKLCRFGAKRGVCGFILDYYPDGTLRDALWDEARAMRLPPHVQSAKTSTMMGLSTRSRLAREFASALVHIAENPSTTGGFFTGTKTANVVLDCGGGRSRREPRVVVIDFEQRTGQPTWNPPEIMHVQILELLASSSSSPSITPTSSTESTGVAAKYASLLQSYIPGWKSLYATEPVRRTTGNVSSVGYSRPWIALSPEQREAAQVFMLGKLLWCLFESVGSIDSSRNLETFAEPSWCDQEFPEFRRTPIPLREWIRSCTAGAPEWGGRFPALQKREDGRLYARDSNSCLRGPRFVDGEDQTPREEAEKTAVAWWKGQVEESTKFLEYRLRQARGIDDGVEAPAQYEAWRTRPTLKTVLRVLEDFERSLNGNS</sequence>
<reference evidence="1" key="1">
    <citation type="submission" date="2023-06" db="EMBL/GenBank/DDBJ databases">
        <title>Genome-scale phylogeny and comparative genomics of the fungal order Sordariales.</title>
        <authorList>
            <consortium name="Lawrence Berkeley National Laboratory"/>
            <person name="Hensen N."/>
            <person name="Bonometti L."/>
            <person name="Westerberg I."/>
            <person name="Brannstrom I.O."/>
            <person name="Guillou S."/>
            <person name="Cros-Aarteil S."/>
            <person name="Calhoun S."/>
            <person name="Haridas S."/>
            <person name="Kuo A."/>
            <person name="Mondo S."/>
            <person name="Pangilinan J."/>
            <person name="Riley R."/>
            <person name="Labutti K."/>
            <person name="Andreopoulos B."/>
            <person name="Lipzen A."/>
            <person name="Chen C."/>
            <person name="Yanf M."/>
            <person name="Daum C."/>
            <person name="Ng V."/>
            <person name="Clum A."/>
            <person name="Steindorff A."/>
            <person name="Ohm R."/>
            <person name="Martin F."/>
            <person name="Silar P."/>
            <person name="Natvig D."/>
            <person name="Lalanne C."/>
            <person name="Gautier V."/>
            <person name="Ament-Velasquez S.L."/>
            <person name="Kruys A."/>
            <person name="Hutchinson M.I."/>
            <person name="Powell A.J."/>
            <person name="Barry K."/>
            <person name="Miller A.N."/>
            <person name="Grigoriev I.V."/>
            <person name="Debuchy R."/>
            <person name="Gladieux P."/>
            <person name="Thoren M.H."/>
            <person name="Johannesson H."/>
        </authorList>
    </citation>
    <scope>NUCLEOTIDE SEQUENCE</scope>
    <source>
        <strain evidence="1">SMH2532-1</strain>
    </source>
</reference>
<dbReference type="Gene3D" id="1.10.510.10">
    <property type="entry name" value="Transferase(Phosphotransferase) domain 1"/>
    <property type="match status" value="1"/>
</dbReference>
<dbReference type="InterPro" id="IPR011009">
    <property type="entry name" value="Kinase-like_dom_sf"/>
</dbReference>
<comment type="caution">
    <text evidence="1">The sequence shown here is derived from an EMBL/GenBank/DDBJ whole genome shotgun (WGS) entry which is preliminary data.</text>
</comment>
<organism evidence="1 2">
    <name type="scientific">Cercophora newfieldiana</name>
    <dbReference type="NCBI Taxonomy" id="92897"/>
    <lineage>
        <taxon>Eukaryota</taxon>
        <taxon>Fungi</taxon>
        <taxon>Dikarya</taxon>
        <taxon>Ascomycota</taxon>
        <taxon>Pezizomycotina</taxon>
        <taxon>Sordariomycetes</taxon>
        <taxon>Sordariomycetidae</taxon>
        <taxon>Sordariales</taxon>
        <taxon>Lasiosphaeriaceae</taxon>
        <taxon>Cercophora</taxon>
    </lineage>
</organism>
<gene>
    <name evidence="1" type="ORF">B0T16DRAFT_458909</name>
</gene>
<dbReference type="AlphaFoldDB" id="A0AA40CQ68"/>
<evidence type="ECO:0000313" key="1">
    <source>
        <dbReference type="EMBL" id="KAK0647045.1"/>
    </source>
</evidence>
<accession>A0AA40CQ68</accession>
<dbReference type="EMBL" id="JAULSV010000004">
    <property type="protein sequence ID" value="KAK0647045.1"/>
    <property type="molecule type" value="Genomic_DNA"/>
</dbReference>
<protein>
    <recommendedName>
        <fullName evidence="3">Protein kinase domain-containing protein</fullName>
    </recommendedName>
</protein>
<evidence type="ECO:0000313" key="2">
    <source>
        <dbReference type="Proteomes" id="UP001174936"/>
    </source>
</evidence>
<dbReference type="SUPFAM" id="SSF56112">
    <property type="entry name" value="Protein kinase-like (PK-like)"/>
    <property type="match status" value="1"/>
</dbReference>